<comment type="caution">
    <text evidence="1">The sequence shown here is derived from an EMBL/GenBank/DDBJ whole genome shotgun (WGS) entry which is preliminary data.</text>
</comment>
<sequence>MITLTLTMFNYSLLQKKLFRQLSATELAEVFFYKNFFIFILWFGQAGQRESKVWHVTLGLLYSDVDKHRVEQSVPVFALFAVDGQRPFSTVHTSRQPFHLAVLTDEADPAFVVS</sequence>
<name>A0A0V0TPA9_9BILA</name>
<dbReference type="Proteomes" id="UP000055048">
    <property type="component" value="Unassembled WGS sequence"/>
</dbReference>
<gene>
    <name evidence="1" type="ORF">T05_16402</name>
</gene>
<evidence type="ECO:0000313" key="1">
    <source>
        <dbReference type="EMBL" id="KRX40844.1"/>
    </source>
</evidence>
<proteinExistence type="predicted"/>
<reference evidence="1 2" key="1">
    <citation type="submission" date="2015-01" db="EMBL/GenBank/DDBJ databases">
        <title>Evolution of Trichinella species and genotypes.</title>
        <authorList>
            <person name="Korhonen P.K."/>
            <person name="Edoardo P."/>
            <person name="Giuseppe L.R."/>
            <person name="Gasser R.B."/>
        </authorList>
    </citation>
    <scope>NUCLEOTIDE SEQUENCE [LARGE SCALE GENOMIC DNA]</scope>
    <source>
        <strain evidence="1">ISS417</strain>
    </source>
</reference>
<dbReference type="EMBL" id="JYDJ01000187">
    <property type="protein sequence ID" value="KRX40844.1"/>
    <property type="molecule type" value="Genomic_DNA"/>
</dbReference>
<accession>A0A0V0TPA9</accession>
<keyword evidence="2" id="KW-1185">Reference proteome</keyword>
<evidence type="ECO:0000313" key="2">
    <source>
        <dbReference type="Proteomes" id="UP000055048"/>
    </source>
</evidence>
<protein>
    <submittedName>
        <fullName evidence="1">Uncharacterized protein</fullName>
    </submittedName>
</protein>
<organism evidence="1 2">
    <name type="scientific">Trichinella murrelli</name>
    <dbReference type="NCBI Taxonomy" id="144512"/>
    <lineage>
        <taxon>Eukaryota</taxon>
        <taxon>Metazoa</taxon>
        <taxon>Ecdysozoa</taxon>
        <taxon>Nematoda</taxon>
        <taxon>Enoplea</taxon>
        <taxon>Dorylaimia</taxon>
        <taxon>Trichinellida</taxon>
        <taxon>Trichinellidae</taxon>
        <taxon>Trichinella</taxon>
    </lineage>
</organism>
<dbReference type="AlphaFoldDB" id="A0A0V0TPA9"/>